<reference evidence="1" key="1">
    <citation type="journal article" date="2011" name="PLoS Biol.">
        <title>Gene gain and loss during evolution of obligate parasitism in the white rust pathogen of Arabidopsis thaliana.</title>
        <authorList>
            <person name="Kemen E."/>
            <person name="Gardiner A."/>
            <person name="Schultz-Larsen T."/>
            <person name="Kemen A.C."/>
            <person name="Balmuth A.L."/>
            <person name="Robert-Seilaniantz A."/>
            <person name="Bailey K."/>
            <person name="Holub E."/>
            <person name="Studholme D.J."/>
            <person name="Maclean D."/>
            <person name="Jones J.D."/>
        </authorList>
    </citation>
    <scope>NUCLEOTIDE SEQUENCE</scope>
</reference>
<proteinExistence type="predicted"/>
<dbReference type="HOGENOM" id="CLU_2459366_0_0_1"/>
<dbReference type="EMBL" id="FR824110">
    <property type="protein sequence ID" value="CCA19169.1"/>
    <property type="molecule type" value="Genomic_DNA"/>
</dbReference>
<reference evidence="1" key="2">
    <citation type="submission" date="2011-02" db="EMBL/GenBank/DDBJ databases">
        <authorList>
            <person name="MacLean D."/>
        </authorList>
    </citation>
    <scope>NUCLEOTIDE SEQUENCE</scope>
</reference>
<sequence length="89" mass="10763">MRYNSKRFILTRAYKNRAGKNRPSRTKYPDNSRSDLLHRILGLLDADTFYENTADSSWLMDLQYKSLEALENDRWMLQYPMKRLHFNKS</sequence>
<name>F0WD97_9STRA</name>
<gene>
    <name evidence="1" type="primary">AlNc14C65G4617</name>
    <name evidence="1" type="ORF">ALNC14_053120</name>
</gene>
<accession>F0WD97</accession>
<dbReference type="AlphaFoldDB" id="F0WD97"/>
<evidence type="ECO:0000313" key="1">
    <source>
        <dbReference type="EMBL" id="CCA19169.1"/>
    </source>
</evidence>
<protein>
    <submittedName>
        <fullName evidence="1">AlNc14C65G4617 protein</fullName>
    </submittedName>
</protein>
<organism evidence="1">
    <name type="scientific">Albugo laibachii Nc14</name>
    <dbReference type="NCBI Taxonomy" id="890382"/>
    <lineage>
        <taxon>Eukaryota</taxon>
        <taxon>Sar</taxon>
        <taxon>Stramenopiles</taxon>
        <taxon>Oomycota</taxon>
        <taxon>Peronosporomycetes</taxon>
        <taxon>Albuginales</taxon>
        <taxon>Albuginaceae</taxon>
        <taxon>Albugo</taxon>
    </lineage>
</organism>